<gene>
    <name evidence="3" type="ORF">FC82_GL001508</name>
</gene>
<proteinExistence type="predicted"/>
<evidence type="ECO:0000313" key="3">
    <source>
        <dbReference type="EMBL" id="KRM73315.1"/>
    </source>
</evidence>
<comment type="function">
    <text evidence="1">May bind long-chain fatty acids, such as palmitate, and may play a role in lipid transport or fatty acid metabolism.</text>
</comment>
<dbReference type="Pfam" id="PF02645">
    <property type="entry name" value="DegV"/>
    <property type="match status" value="1"/>
</dbReference>
<dbReference type="InterPro" id="IPR043168">
    <property type="entry name" value="DegV_C"/>
</dbReference>
<dbReference type="InterPro" id="IPR003797">
    <property type="entry name" value="DegV"/>
</dbReference>
<comment type="caution">
    <text evidence="3">The sequence shown here is derived from an EMBL/GenBank/DDBJ whole genome shotgun (WGS) entry which is preliminary data.</text>
</comment>
<name>A0A0R2BCA8_SECCO</name>
<dbReference type="NCBIfam" id="TIGR00762">
    <property type="entry name" value="DegV"/>
    <property type="match status" value="1"/>
</dbReference>
<dbReference type="Proteomes" id="UP000051845">
    <property type="component" value="Unassembled WGS sequence"/>
</dbReference>
<organism evidence="3 4">
    <name type="scientific">Secundilactobacillus collinoides DSM 20515 = JCM 1123</name>
    <dbReference type="NCBI Taxonomy" id="1423733"/>
    <lineage>
        <taxon>Bacteria</taxon>
        <taxon>Bacillati</taxon>
        <taxon>Bacillota</taxon>
        <taxon>Bacilli</taxon>
        <taxon>Lactobacillales</taxon>
        <taxon>Lactobacillaceae</taxon>
        <taxon>Secundilactobacillus</taxon>
    </lineage>
</organism>
<dbReference type="PANTHER" id="PTHR33434">
    <property type="entry name" value="DEGV DOMAIN-CONTAINING PROTEIN DR_1986-RELATED"/>
    <property type="match status" value="1"/>
</dbReference>
<sequence>MSIAIITDSTAYLSSQFIHDHQNLLIAPVPVLWHGKTYTDMVDITPDTFYPELAKSADMPSTSMPSLGTMEDLLDQAQKKGYDDVVIIPMSKGISSFAANLHELTDHNEPRVHLFDTNSTAGGNNLLVRLAVQMATAQFSIDEVLQGLTTLRDSMTIEFVVKDLTHLQRTGRISNTARILGSLLHVCPVLTMDVHGNGKITPMAKERTEKRALNHIQGDIQRIMDANTALPYAAVVFDGNHATAKARWVDQLKAKFPGLAIDTSFIGPAIGCHTGSGVLGIAWAYDGEAIIDQIRRQR</sequence>
<accession>A0A0R2BCA8</accession>
<keyword evidence="2" id="KW-0446">Lipid-binding</keyword>
<dbReference type="PATRIC" id="fig|1423733.4.peg.1585"/>
<dbReference type="InterPro" id="IPR050270">
    <property type="entry name" value="DegV_domain_contain"/>
</dbReference>
<dbReference type="Gene3D" id="3.30.1180.10">
    <property type="match status" value="1"/>
</dbReference>
<evidence type="ECO:0000256" key="1">
    <source>
        <dbReference type="ARBA" id="ARBA00003238"/>
    </source>
</evidence>
<dbReference type="STRING" id="33960.TY91_04695"/>
<dbReference type="EMBL" id="AYYR01000129">
    <property type="protein sequence ID" value="KRM73315.1"/>
    <property type="molecule type" value="Genomic_DNA"/>
</dbReference>
<evidence type="ECO:0000313" key="4">
    <source>
        <dbReference type="Proteomes" id="UP000051845"/>
    </source>
</evidence>
<evidence type="ECO:0000256" key="2">
    <source>
        <dbReference type="ARBA" id="ARBA00023121"/>
    </source>
</evidence>
<dbReference type="RefSeq" id="WP_054761009.1">
    <property type="nucleotide sequence ID" value="NZ_AYYR01000129.1"/>
</dbReference>
<dbReference type="PROSITE" id="PS51482">
    <property type="entry name" value="DEGV"/>
    <property type="match status" value="1"/>
</dbReference>
<dbReference type="GO" id="GO:0008289">
    <property type="term" value="F:lipid binding"/>
    <property type="evidence" value="ECO:0007669"/>
    <property type="project" value="UniProtKB-KW"/>
</dbReference>
<protein>
    <submittedName>
        <fullName evidence="3">EDD domain protein, DegV family</fullName>
    </submittedName>
</protein>
<dbReference type="Gene3D" id="3.40.50.10170">
    <property type="match status" value="1"/>
</dbReference>
<reference evidence="3 4" key="1">
    <citation type="journal article" date="2015" name="Genome Announc.">
        <title>Expanding the biotechnology potential of lactobacilli through comparative genomics of 213 strains and associated genera.</title>
        <authorList>
            <person name="Sun Z."/>
            <person name="Harris H.M."/>
            <person name="McCann A."/>
            <person name="Guo C."/>
            <person name="Argimon S."/>
            <person name="Zhang W."/>
            <person name="Yang X."/>
            <person name="Jeffery I.B."/>
            <person name="Cooney J.C."/>
            <person name="Kagawa T.F."/>
            <person name="Liu W."/>
            <person name="Song Y."/>
            <person name="Salvetti E."/>
            <person name="Wrobel A."/>
            <person name="Rasinkangas P."/>
            <person name="Parkhill J."/>
            <person name="Rea M.C."/>
            <person name="O'Sullivan O."/>
            <person name="Ritari J."/>
            <person name="Douillard F.P."/>
            <person name="Paul Ross R."/>
            <person name="Yang R."/>
            <person name="Briner A.E."/>
            <person name="Felis G.E."/>
            <person name="de Vos W.M."/>
            <person name="Barrangou R."/>
            <person name="Klaenhammer T.R."/>
            <person name="Caufield P.W."/>
            <person name="Cui Y."/>
            <person name="Zhang H."/>
            <person name="O'Toole P.W."/>
        </authorList>
    </citation>
    <scope>NUCLEOTIDE SEQUENCE [LARGE SCALE GENOMIC DNA]</scope>
    <source>
        <strain evidence="3 4">DSM 20515</strain>
    </source>
</reference>
<dbReference type="SUPFAM" id="SSF82549">
    <property type="entry name" value="DAK1/DegV-like"/>
    <property type="match status" value="1"/>
</dbReference>
<dbReference type="AlphaFoldDB" id="A0A0R2BCA8"/>
<dbReference type="PANTHER" id="PTHR33434:SF2">
    <property type="entry name" value="FATTY ACID-BINDING PROTEIN TM_1468"/>
    <property type="match status" value="1"/>
</dbReference>